<reference evidence="3" key="1">
    <citation type="submission" date="2024-04" db="EMBL/GenBank/DDBJ databases">
        <title>Salinicola lusitanus LLJ914,a marine bacterium isolated from the Okinawa Trough.</title>
        <authorList>
            <person name="Li J."/>
        </authorList>
    </citation>
    <scope>NUCLEOTIDE SEQUENCE [LARGE SCALE GENOMIC DNA]</scope>
</reference>
<feature type="compositionally biased region" description="Low complexity" evidence="1">
    <location>
        <begin position="33"/>
        <end position="50"/>
    </location>
</feature>
<evidence type="ECO:0000256" key="1">
    <source>
        <dbReference type="SAM" id="MobiDB-lite"/>
    </source>
</evidence>
<accession>A0AAW0N0G4</accession>
<protein>
    <submittedName>
        <fullName evidence="2">Uncharacterized protein</fullName>
    </submittedName>
</protein>
<name>A0AAW0N0G4_9GOBI</name>
<proteinExistence type="predicted"/>
<feature type="compositionally biased region" description="Basic and acidic residues" evidence="1">
    <location>
        <begin position="1"/>
        <end position="17"/>
    </location>
</feature>
<dbReference type="EMBL" id="JBBPFD010000018">
    <property type="protein sequence ID" value="KAK7889151.1"/>
    <property type="molecule type" value="Genomic_DNA"/>
</dbReference>
<evidence type="ECO:0000313" key="3">
    <source>
        <dbReference type="Proteomes" id="UP001460270"/>
    </source>
</evidence>
<dbReference type="Proteomes" id="UP001460270">
    <property type="component" value="Unassembled WGS sequence"/>
</dbReference>
<keyword evidence="3" id="KW-1185">Reference proteome</keyword>
<feature type="compositionally biased region" description="Basic and acidic residues" evidence="1">
    <location>
        <begin position="51"/>
        <end position="62"/>
    </location>
</feature>
<evidence type="ECO:0000313" key="2">
    <source>
        <dbReference type="EMBL" id="KAK7889151.1"/>
    </source>
</evidence>
<gene>
    <name evidence="2" type="ORF">WMY93_024711</name>
</gene>
<sequence length="76" mass="8763">MNEPSRNHTEAKSIRTNREKRHFTYVTVKSLDQDQSQSQDQDRGQGQSQDQSRDQDQDRGESGWKTPIGCVHVMTS</sequence>
<dbReference type="AlphaFoldDB" id="A0AAW0N0G4"/>
<feature type="region of interest" description="Disordered" evidence="1">
    <location>
        <begin position="1"/>
        <end position="76"/>
    </location>
</feature>
<organism evidence="2 3">
    <name type="scientific">Mugilogobius chulae</name>
    <name type="common">yellowstripe goby</name>
    <dbReference type="NCBI Taxonomy" id="88201"/>
    <lineage>
        <taxon>Eukaryota</taxon>
        <taxon>Metazoa</taxon>
        <taxon>Chordata</taxon>
        <taxon>Craniata</taxon>
        <taxon>Vertebrata</taxon>
        <taxon>Euteleostomi</taxon>
        <taxon>Actinopterygii</taxon>
        <taxon>Neopterygii</taxon>
        <taxon>Teleostei</taxon>
        <taxon>Neoteleostei</taxon>
        <taxon>Acanthomorphata</taxon>
        <taxon>Gobiaria</taxon>
        <taxon>Gobiiformes</taxon>
        <taxon>Gobioidei</taxon>
        <taxon>Gobiidae</taxon>
        <taxon>Gobionellinae</taxon>
        <taxon>Mugilogobius</taxon>
    </lineage>
</organism>
<comment type="caution">
    <text evidence="2">The sequence shown here is derived from an EMBL/GenBank/DDBJ whole genome shotgun (WGS) entry which is preliminary data.</text>
</comment>